<gene>
    <name evidence="3" type="ORF">Vbra_11758</name>
</gene>
<organism evidence="3 4">
    <name type="scientific">Vitrella brassicaformis (strain CCMP3155)</name>
    <dbReference type="NCBI Taxonomy" id="1169540"/>
    <lineage>
        <taxon>Eukaryota</taxon>
        <taxon>Sar</taxon>
        <taxon>Alveolata</taxon>
        <taxon>Colpodellida</taxon>
        <taxon>Vitrellaceae</taxon>
        <taxon>Vitrella</taxon>
    </lineage>
</organism>
<feature type="compositionally biased region" description="Pro residues" evidence="1">
    <location>
        <begin position="553"/>
        <end position="567"/>
    </location>
</feature>
<dbReference type="InParanoid" id="A0A0G4EHF5"/>
<accession>A0A0G4EHF5</accession>
<dbReference type="OrthoDB" id="38437at2759"/>
<dbReference type="VEuPathDB" id="CryptoDB:Vbra_11758"/>
<keyword evidence="2" id="KW-0732">Signal</keyword>
<evidence type="ECO:0000313" key="4">
    <source>
        <dbReference type="Proteomes" id="UP000041254"/>
    </source>
</evidence>
<evidence type="ECO:0000256" key="2">
    <source>
        <dbReference type="SAM" id="SignalP"/>
    </source>
</evidence>
<dbReference type="AlphaFoldDB" id="A0A0G4EHF5"/>
<evidence type="ECO:0000256" key="1">
    <source>
        <dbReference type="SAM" id="MobiDB-lite"/>
    </source>
</evidence>
<feature type="region of interest" description="Disordered" evidence="1">
    <location>
        <begin position="669"/>
        <end position="715"/>
    </location>
</feature>
<dbReference type="Proteomes" id="UP000041254">
    <property type="component" value="Unassembled WGS sequence"/>
</dbReference>
<keyword evidence="4" id="KW-1185">Reference proteome</keyword>
<protein>
    <submittedName>
        <fullName evidence="3">Uncharacterized protein</fullName>
    </submittedName>
</protein>
<sequence>MVFPSWLSLALLYLRPRRAAAELRRTSRPSFILPAPSCYRPEVQPVRVSAGRSRAHLSRLSMARYRTVETEEEETGQVAAGRVRTAPGVINRDGRDFVLDPFTRRPVEVPATNEGQVAVCWPTPTINREREPLRLPLDADYKEVVTAMKAACLAGRQEFRRWVEVNFDMLGTDLKQLLGTLKLRAQMEDQLDIAREYRDLRYMYMLEEERLAGPLKQMIKDAELRLRDGIAVGSTFKPEFVSGEYNVEDLAGVTGAEVAAFWVVAKACLAEWENKRRDTIDVAILQKKITNEDLQERTPEELGEMMPTLRESLYITYAFGQLNQKVTNSPAIISELPPELRFLEVALRLGTFVEIRKVAHLQFCPTFNMDTVELRARLRRLVHIMEGLPKQYKLLTKRLSDIYRALADCTPEYEGQGYFQRAWPEIKFKAYKLKPGKSLFFATEEEWWARKKVVQPYTKALDALVPKSIRKPSPLSEKYEETGWYFALWNDQNQTKYAIWDIEELKRKDPNIQALQKELEFEEKIREQAFGVGGEVNEQAAAEAALLEAENPDSPPAPPVALPPSQPRRPDGGEGEGGGVSAPVLEERQPPVSRATSQPPPPAAPRPPQSQATPSSRKVVKRKVAKVVSSSPAAPPRRAEPSALTQGVTSRPGDEFLPQESLAARMVSAGGGDTTDEEANEEAMRARAKKEAARKWREQMRKRTRRAARKKTKKA</sequence>
<feature type="compositionally biased region" description="Basic and acidic residues" evidence="1">
    <location>
        <begin position="682"/>
        <end position="701"/>
    </location>
</feature>
<name>A0A0G4EHF5_VITBC</name>
<proteinExistence type="predicted"/>
<feature type="compositionally biased region" description="Pro residues" evidence="1">
    <location>
        <begin position="598"/>
        <end position="608"/>
    </location>
</feature>
<reference evidence="3 4" key="1">
    <citation type="submission" date="2014-11" db="EMBL/GenBank/DDBJ databases">
        <authorList>
            <person name="Zhu J."/>
            <person name="Qi W."/>
            <person name="Song R."/>
        </authorList>
    </citation>
    <scope>NUCLEOTIDE SEQUENCE [LARGE SCALE GENOMIC DNA]</scope>
</reference>
<feature type="compositionally biased region" description="Basic residues" evidence="1">
    <location>
        <begin position="702"/>
        <end position="715"/>
    </location>
</feature>
<feature type="signal peptide" evidence="2">
    <location>
        <begin position="1"/>
        <end position="21"/>
    </location>
</feature>
<dbReference type="EMBL" id="CDMY01000227">
    <property type="protein sequence ID" value="CEL95328.1"/>
    <property type="molecule type" value="Genomic_DNA"/>
</dbReference>
<evidence type="ECO:0000313" key="3">
    <source>
        <dbReference type="EMBL" id="CEL95328.1"/>
    </source>
</evidence>
<feature type="chain" id="PRO_5005187629" evidence="2">
    <location>
        <begin position="22"/>
        <end position="715"/>
    </location>
</feature>
<feature type="region of interest" description="Disordered" evidence="1">
    <location>
        <begin position="549"/>
        <end position="656"/>
    </location>
</feature>